<evidence type="ECO:0000256" key="4">
    <source>
        <dbReference type="ARBA" id="ARBA00007131"/>
    </source>
</evidence>
<dbReference type="InterPro" id="IPR005474">
    <property type="entry name" value="Transketolase_N"/>
</dbReference>
<dbReference type="OrthoDB" id="10267175at2759"/>
<dbReference type="Gene3D" id="3.40.50.920">
    <property type="match status" value="1"/>
</dbReference>
<evidence type="ECO:0000256" key="9">
    <source>
        <dbReference type="SAM" id="MobiDB-lite"/>
    </source>
</evidence>
<dbReference type="Proteomes" id="UP000289152">
    <property type="component" value="Unassembled WGS sequence"/>
</dbReference>
<dbReference type="InterPro" id="IPR005475">
    <property type="entry name" value="Transketolase-like_Pyr-bd"/>
</dbReference>
<feature type="domain" description="Transketolase-like pyrimidine-binding" evidence="10">
    <location>
        <begin position="386"/>
        <end position="566"/>
    </location>
</feature>
<dbReference type="EMBL" id="SDIL01000010">
    <property type="protein sequence ID" value="RXK41247.1"/>
    <property type="molecule type" value="Genomic_DNA"/>
</dbReference>
<dbReference type="CDD" id="cd07033">
    <property type="entry name" value="TPP_PYR_DXS_TK_like"/>
    <property type="match status" value="1"/>
</dbReference>
<comment type="cofactor">
    <cofactor evidence="1">
        <name>Co(2+)</name>
        <dbReference type="ChEBI" id="CHEBI:48828"/>
    </cofactor>
</comment>
<comment type="cofactor">
    <cofactor evidence="3">
        <name>thiamine diphosphate</name>
        <dbReference type="ChEBI" id="CHEBI:58937"/>
    </cofactor>
</comment>
<sequence>MSPSVAAADMAPGHSDGLAEKPKVPAKAASVGQEILVINNIRTLAADLCQQYKGGHPGTVMGAAAIGVALWKYEMCYNPSNPEWFARDRFVLSVGHACLLQYLMLHFSGYSAWTMDVIKDYHAPKPHVMAAGHPEIEFPGVEVTTGPLGQGIANAIGMAVSGKALAAQYNKEGFEVIPGKIWCMTGDGCIQEGVGQEALSMAGHWGLDNLILIYDNNRVTVDGNIDACFTEDTSAKLRAMGWHVIDVYDGSNDLTAIVRAFDQAKAYKGKPICVNIRTIIGLGAENQGKHKVHGTALGDDGVAFVKSALGFDPTKKFFIDDKVYDYFAECKPRGEKWEKDWNEMMELYSQKYPTEYADLKRRMEGKLAEGWEKKIPTKVELPQADLATRVISKLIIGKLAPGDQSVMVGSADLLESCHVDWPGMVEFQNPAHHINNGNWLGQQIRYGIREHAMVAFANGMAAYHKGLFLPISATYLMFWSYAGAAVRMGSLQNLRWIGIATHDGLGVGEDGPTHQPIGLPMFFRAVPNLHFLRPADAEETVGCYITAINSLSTPTILTLCRQPVPLLKGTNRSKIQLGGYIIHPLIPHQNPKLTLVATGSEVWRAIEISNNLPFQVNVVSMPSMSHFDKQSPEYKEETLKFKYGLVCSIEIYASLGWARYSHAGCHMHTFGMSAPYNTCFEHFGFGVDNLTKVIGDWVNRMEGKIPQVGEFEDLLLGYAE</sequence>
<dbReference type="STRING" id="5217.A0A4V1M4R1"/>
<dbReference type="InterPro" id="IPR033247">
    <property type="entry name" value="Transketolase_fam"/>
</dbReference>
<dbReference type="InterPro" id="IPR055152">
    <property type="entry name" value="Transketolase-like_C_2"/>
</dbReference>
<dbReference type="PANTHER" id="PTHR43522:SF6">
    <property type="entry name" value="TRANSKETOLASE-LIKE PYRIMIDINE-BINDING DOMAIN-CONTAINING PROTEIN-RELATED"/>
    <property type="match status" value="1"/>
</dbReference>
<dbReference type="PROSITE" id="PS00801">
    <property type="entry name" value="TRANSKETOLASE_1"/>
    <property type="match status" value="1"/>
</dbReference>
<dbReference type="GO" id="GO:0006098">
    <property type="term" value="P:pentose-phosphate shunt"/>
    <property type="evidence" value="ECO:0007669"/>
    <property type="project" value="TreeGrafter"/>
</dbReference>
<evidence type="ECO:0000256" key="3">
    <source>
        <dbReference type="ARBA" id="ARBA00001964"/>
    </source>
</evidence>
<evidence type="ECO:0000256" key="5">
    <source>
        <dbReference type="ARBA" id="ARBA00022679"/>
    </source>
</evidence>
<dbReference type="InterPro" id="IPR049557">
    <property type="entry name" value="Transketolase_CS"/>
</dbReference>
<dbReference type="PANTHER" id="PTHR43522">
    <property type="entry name" value="TRANSKETOLASE"/>
    <property type="match status" value="1"/>
</dbReference>
<dbReference type="SMART" id="SM00861">
    <property type="entry name" value="Transket_pyr"/>
    <property type="match status" value="1"/>
</dbReference>
<dbReference type="CDD" id="cd02012">
    <property type="entry name" value="TPP_TK"/>
    <property type="match status" value="1"/>
</dbReference>
<evidence type="ECO:0000313" key="12">
    <source>
        <dbReference type="Proteomes" id="UP000289152"/>
    </source>
</evidence>
<dbReference type="SUPFAM" id="SSF52518">
    <property type="entry name" value="Thiamin diphosphate-binding fold (THDP-binding)"/>
    <property type="match status" value="2"/>
</dbReference>
<dbReference type="AlphaFoldDB" id="A0A4V1M4R1"/>
<keyword evidence="8" id="KW-0786">Thiamine pyrophosphate</keyword>
<proteinExistence type="inferred from homology"/>
<evidence type="ECO:0000256" key="6">
    <source>
        <dbReference type="ARBA" id="ARBA00022723"/>
    </source>
</evidence>
<dbReference type="FunFam" id="3.40.50.970:FF:000004">
    <property type="entry name" value="Transketolase"/>
    <property type="match status" value="1"/>
</dbReference>
<evidence type="ECO:0000313" key="11">
    <source>
        <dbReference type="EMBL" id="RXK41247.1"/>
    </source>
</evidence>
<accession>A0A4V1M4R1</accession>
<evidence type="ECO:0000256" key="8">
    <source>
        <dbReference type="ARBA" id="ARBA00023052"/>
    </source>
</evidence>
<dbReference type="GO" id="GO:0046872">
    <property type="term" value="F:metal ion binding"/>
    <property type="evidence" value="ECO:0007669"/>
    <property type="project" value="UniProtKB-KW"/>
</dbReference>
<evidence type="ECO:0000256" key="1">
    <source>
        <dbReference type="ARBA" id="ARBA00001941"/>
    </source>
</evidence>
<comment type="similarity">
    <text evidence="4">Belongs to the transketolase family.</text>
</comment>
<dbReference type="Pfam" id="PF22613">
    <property type="entry name" value="Transketolase_C_1"/>
    <property type="match status" value="1"/>
</dbReference>
<dbReference type="InParanoid" id="A0A4V1M4R1"/>
<dbReference type="Gene3D" id="3.40.50.970">
    <property type="match status" value="2"/>
</dbReference>
<feature type="region of interest" description="Disordered" evidence="9">
    <location>
        <begin position="1"/>
        <end position="23"/>
    </location>
</feature>
<keyword evidence="6" id="KW-0479">Metal-binding</keyword>
<comment type="caution">
    <text evidence="11">The sequence shown here is derived from an EMBL/GenBank/DDBJ whole genome shotgun (WGS) entry which is preliminary data.</text>
</comment>
<dbReference type="GO" id="GO:0004802">
    <property type="term" value="F:transketolase activity"/>
    <property type="evidence" value="ECO:0007669"/>
    <property type="project" value="TreeGrafter"/>
</dbReference>
<dbReference type="InterPro" id="IPR029061">
    <property type="entry name" value="THDP-binding"/>
</dbReference>
<dbReference type="GO" id="GO:0005829">
    <property type="term" value="C:cytosol"/>
    <property type="evidence" value="ECO:0007669"/>
    <property type="project" value="TreeGrafter"/>
</dbReference>
<protein>
    <submittedName>
        <fullName evidence="11">Transketolase</fullName>
    </submittedName>
</protein>
<dbReference type="SUPFAM" id="SSF52922">
    <property type="entry name" value="TK C-terminal domain-like"/>
    <property type="match status" value="1"/>
</dbReference>
<dbReference type="Pfam" id="PF00456">
    <property type="entry name" value="Transketolase_N"/>
    <property type="match status" value="1"/>
</dbReference>
<name>A0A4V1M4R1_TREME</name>
<evidence type="ECO:0000256" key="2">
    <source>
        <dbReference type="ARBA" id="ARBA00001946"/>
    </source>
</evidence>
<keyword evidence="5" id="KW-0808">Transferase</keyword>
<comment type="cofactor">
    <cofactor evidence="2">
        <name>Mg(2+)</name>
        <dbReference type="ChEBI" id="CHEBI:18420"/>
    </cofactor>
</comment>
<gene>
    <name evidence="11" type="ORF">M231_01397</name>
</gene>
<keyword evidence="12" id="KW-1185">Reference proteome</keyword>
<dbReference type="InterPro" id="IPR009014">
    <property type="entry name" value="Transketo_C/PFOR_II"/>
</dbReference>
<dbReference type="VEuPathDB" id="FungiDB:TREMEDRAFT_68833"/>
<reference evidence="11 12" key="1">
    <citation type="submission" date="2016-06" db="EMBL/GenBank/DDBJ databases">
        <title>Evolution of pathogenesis and genome organization in the Tremellales.</title>
        <authorList>
            <person name="Cuomo C."/>
            <person name="Litvintseva A."/>
            <person name="Heitman J."/>
            <person name="Chen Y."/>
            <person name="Sun S."/>
            <person name="Springer D."/>
            <person name="Dromer F."/>
            <person name="Young S."/>
            <person name="Zeng Q."/>
            <person name="Chapman S."/>
            <person name="Gujja S."/>
            <person name="Saif S."/>
            <person name="Birren B."/>
        </authorList>
    </citation>
    <scope>NUCLEOTIDE SEQUENCE [LARGE SCALE GENOMIC DNA]</scope>
    <source>
        <strain evidence="11 12">ATCC 28783</strain>
    </source>
</reference>
<dbReference type="GO" id="GO:0005634">
    <property type="term" value="C:nucleus"/>
    <property type="evidence" value="ECO:0007669"/>
    <property type="project" value="TreeGrafter"/>
</dbReference>
<organism evidence="11 12">
    <name type="scientific">Tremella mesenterica</name>
    <name type="common">Jelly fungus</name>
    <dbReference type="NCBI Taxonomy" id="5217"/>
    <lineage>
        <taxon>Eukaryota</taxon>
        <taxon>Fungi</taxon>
        <taxon>Dikarya</taxon>
        <taxon>Basidiomycota</taxon>
        <taxon>Agaricomycotina</taxon>
        <taxon>Tremellomycetes</taxon>
        <taxon>Tremellales</taxon>
        <taxon>Tremellaceae</taxon>
        <taxon>Tremella</taxon>
    </lineage>
</organism>
<evidence type="ECO:0000256" key="7">
    <source>
        <dbReference type="ARBA" id="ARBA00022842"/>
    </source>
</evidence>
<keyword evidence="7" id="KW-0460">Magnesium</keyword>
<dbReference type="Pfam" id="PF02779">
    <property type="entry name" value="Transket_pyr"/>
    <property type="match status" value="1"/>
</dbReference>
<evidence type="ECO:0000259" key="10">
    <source>
        <dbReference type="SMART" id="SM00861"/>
    </source>
</evidence>